<dbReference type="Pfam" id="PF14659">
    <property type="entry name" value="Phage_int_SAM_3"/>
    <property type="match status" value="1"/>
</dbReference>
<dbReference type="InterPro" id="IPR004107">
    <property type="entry name" value="Integrase_SAM-like_N"/>
</dbReference>
<feature type="domain" description="Core-binding (CB)" evidence="7">
    <location>
        <begin position="104"/>
        <end position="192"/>
    </location>
</feature>
<proteinExistence type="inferred from homology"/>
<evidence type="ECO:0000256" key="2">
    <source>
        <dbReference type="ARBA" id="ARBA00022908"/>
    </source>
</evidence>
<dbReference type="Pfam" id="PF00589">
    <property type="entry name" value="Phage_integrase"/>
    <property type="match status" value="1"/>
</dbReference>
<dbReference type="GO" id="GO:0015074">
    <property type="term" value="P:DNA integration"/>
    <property type="evidence" value="ECO:0007669"/>
    <property type="project" value="UniProtKB-KW"/>
</dbReference>
<dbReference type="InterPro" id="IPR002104">
    <property type="entry name" value="Integrase_catalytic"/>
</dbReference>
<feature type="domain" description="Tyr recombinase" evidence="6">
    <location>
        <begin position="212"/>
        <end position="395"/>
    </location>
</feature>
<dbReference type="PANTHER" id="PTHR30349">
    <property type="entry name" value="PHAGE INTEGRASE-RELATED"/>
    <property type="match status" value="1"/>
</dbReference>
<dbReference type="RefSeq" id="WP_190766113.1">
    <property type="nucleotide sequence ID" value="NZ_JACXLD010000007.1"/>
</dbReference>
<evidence type="ECO:0000256" key="4">
    <source>
        <dbReference type="ARBA" id="ARBA00023172"/>
    </source>
</evidence>
<comment type="caution">
    <text evidence="8">The sequence shown here is derived from an EMBL/GenBank/DDBJ whole genome shotgun (WGS) entry which is preliminary data.</text>
</comment>
<keyword evidence="9" id="KW-1185">Reference proteome</keyword>
<comment type="similarity">
    <text evidence="1">Belongs to the 'phage' integrase family.</text>
</comment>
<evidence type="ECO:0000259" key="6">
    <source>
        <dbReference type="PROSITE" id="PS51898"/>
    </source>
</evidence>
<dbReference type="EMBL" id="JACXLD010000007">
    <property type="protein sequence ID" value="MBD2859860.1"/>
    <property type="molecule type" value="Genomic_DNA"/>
</dbReference>
<keyword evidence="4" id="KW-0233">DNA recombination</keyword>
<evidence type="ECO:0000256" key="1">
    <source>
        <dbReference type="ARBA" id="ARBA00008857"/>
    </source>
</evidence>
<dbReference type="CDD" id="cd01189">
    <property type="entry name" value="INT_ICEBs1_C_like"/>
    <property type="match status" value="1"/>
</dbReference>
<dbReference type="GO" id="GO:0003677">
    <property type="term" value="F:DNA binding"/>
    <property type="evidence" value="ECO:0007669"/>
    <property type="project" value="UniProtKB-UniRule"/>
</dbReference>
<dbReference type="Gene3D" id="1.10.443.10">
    <property type="entry name" value="Intergrase catalytic core"/>
    <property type="match status" value="1"/>
</dbReference>
<dbReference type="InterPro" id="IPR044068">
    <property type="entry name" value="CB"/>
</dbReference>
<dbReference type="InterPro" id="IPR010998">
    <property type="entry name" value="Integrase_recombinase_N"/>
</dbReference>
<dbReference type="Pfam" id="PF12167">
    <property type="entry name" value="Arm-DNA-bind_2"/>
    <property type="match status" value="1"/>
</dbReference>
<dbReference type="Proteomes" id="UP000610558">
    <property type="component" value="Unassembled WGS sequence"/>
</dbReference>
<dbReference type="PROSITE" id="PS51898">
    <property type="entry name" value="TYR_RECOMBINASE"/>
    <property type="match status" value="1"/>
</dbReference>
<dbReference type="PROSITE" id="PS51900">
    <property type="entry name" value="CB"/>
    <property type="match status" value="1"/>
</dbReference>
<dbReference type="SUPFAM" id="SSF56349">
    <property type="entry name" value="DNA breaking-rejoining enzymes"/>
    <property type="match status" value="1"/>
</dbReference>
<evidence type="ECO:0000256" key="5">
    <source>
        <dbReference type="PROSITE-ProRule" id="PRU01248"/>
    </source>
</evidence>
<name>A0A927C225_9GAMM</name>
<keyword evidence="2" id="KW-0229">DNA integration</keyword>
<dbReference type="InterPro" id="IPR022000">
    <property type="entry name" value="Min27-like_integrase_DNA_bind"/>
</dbReference>
<reference evidence="8" key="1">
    <citation type="submission" date="2020-09" db="EMBL/GenBank/DDBJ databases">
        <authorList>
            <person name="Yoon J.-W."/>
        </authorList>
    </citation>
    <scope>NUCLEOTIDE SEQUENCE</scope>
    <source>
        <strain evidence="8">KMU-158</strain>
    </source>
</reference>
<sequence length="409" mass="47604">MSKIRARKETGFLYFDFFFKGQRCREQTRLVDNPTNRRKMDQVLKKIEAEIMLGQFDYLAYFPNSKTGQKLAVGDQFSSTAALPLRVSTSASHVESVEEVVEYPSFAEFANQWLMENEVRWRKSTLELQQSFLSRHLIPVFGDRGVNSITKAEVLSFRSQLAKVPGHHDKLLSAKTINEIVGSLKAILDEAADRYEFNSPTERIKRLKVQKKDIHPFSLEEVRKILGAVRPDYHSYMTVRFFTGMRSGELHGLKWKYIDFERRQILIRETFTKGRVEYTKTDGSQREIRMSEAVYLALKAQEDATNGMSEYVFCNRNRQPLDNKNFTDRVWYPLLRYLGLNIRRPYQTRHTAATLWLASGESPEWIATQLGHTSTEMLFRVYSRYVPNLTRNDGSAFETLLQRSLEGDQ</sequence>
<organism evidence="8 9">
    <name type="scientific">Spongiibacter pelagi</name>
    <dbReference type="NCBI Taxonomy" id="2760804"/>
    <lineage>
        <taxon>Bacteria</taxon>
        <taxon>Pseudomonadati</taxon>
        <taxon>Pseudomonadota</taxon>
        <taxon>Gammaproteobacteria</taxon>
        <taxon>Cellvibrionales</taxon>
        <taxon>Spongiibacteraceae</taxon>
        <taxon>Spongiibacter</taxon>
    </lineage>
</organism>
<evidence type="ECO:0000256" key="3">
    <source>
        <dbReference type="ARBA" id="ARBA00023125"/>
    </source>
</evidence>
<dbReference type="PANTHER" id="PTHR30349:SF64">
    <property type="entry name" value="PROPHAGE INTEGRASE INTD-RELATED"/>
    <property type="match status" value="1"/>
</dbReference>
<evidence type="ECO:0000313" key="8">
    <source>
        <dbReference type="EMBL" id="MBD2859860.1"/>
    </source>
</evidence>
<evidence type="ECO:0000313" key="9">
    <source>
        <dbReference type="Proteomes" id="UP000610558"/>
    </source>
</evidence>
<evidence type="ECO:0000259" key="7">
    <source>
        <dbReference type="PROSITE" id="PS51900"/>
    </source>
</evidence>
<keyword evidence="3 5" id="KW-0238">DNA-binding</keyword>
<accession>A0A927C225</accession>
<dbReference type="Gene3D" id="1.10.150.130">
    <property type="match status" value="1"/>
</dbReference>
<dbReference type="GO" id="GO:0006310">
    <property type="term" value="P:DNA recombination"/>
    <property type="evidence" value="ECO:0007669"/>
    <property type="project" value="UniProtKB-KW"/>
</dbReference>
<dbReference type="InterPro" id="IPR013762">
    <property type="entry name" value="Integrase-like_cat_sf"/>
</dbReference>
<gene>
    <name evidence="8" type="ORF">IB286_12680</name>
</gene>
<protein>
    <submittedName>
        <fullName evidence="8">Site-specific integrase</fullName>
    </submittedName>
</protein>
<dbReference type="InterPro" id="IPR011010">
    <property type="entry name" value="DNA_brk_join_enz"/>
</dbReference>
<dbReference type="AlphaFoldDB" id="A0A927C225"/>
<dbReference type="InterPro" id="IPR050090">
    <property type="entry name" value="Tyrosine_recombinase_XerCD"/>
</dbReference>